<dbReference type="PANTHER" id="PTHR14289:SF16">
    <property type="entry name" value="POLYMERASE DELTA-INTERACTING PROTEIN 2"/>
    <property type="match status" value="1"/>
</dbReference>
<dbReference type="SUPFAM" id="SSF110069">
    <property type="entry name" value="ApaG-like"/>
    <property type="match status" value="1"/>
</dbReference>
<dbReference type="Gramene" id="OE9A086121T1">
    <property type="protein sequence ID" value="OE9A086121C1"/>
    <property type="gene ID" value="OE9A086121"/>
</dbReference>
<dbReference type="InterPro" id="IPR011722">
    <property type="entry name" value="Hemimethylated_DNA-bd_dom"/>
</dbReference>
<dbReference type="Pfam" id="PF04379">
    <property type="entry name" value="DUF525"/>
    <property type="match status" value="1"/>
</dbReference>
<accession>A0A8S0Q6F5</accession>
<dbReference type="PROSITE" id="PS51087">
    <property type="entry name" value="APAG"/>
    <property type="match status" value="1"/>
</dbReference>
<dbReference type="GO" id="GO:0070987">
    <property type="term" value="P:error-free translesion synthesis"/>
    <property type="evidence" value="ECO:0007669"/>
    <property type="project" value="TreeGrafter"/>
</dbReference>
<evidence type="ECO:0000259" key="2">
    <source>
        <dbReference type="PROSITE" id="PS51087"/>
    </source>
</evidence>
<organism evidence="3 4">
    <name type="scientific">Olea europaea subsp. europaea</name>
    <dbReference type="NCBI Taxonomy" id="158383"/>
    <lineage>
        <taxon>Eukaryota</taxon>
        <taxon>Viridiplantae</taxon>
        <taxon>Streptophyta</taxon>
        <taxon>Embryophyta</taxon>
        <taxon>Tracheophyta</taxon>
        <taxon>Spermatophyta</taxon>
        <taxon>Magnoliopsida</taxon>
        <taxon>eudicotyledons</taxon>
        <taxon>Gunneridae</taxon>
        <taxon>Pentapetalae</taxon>
        <taxon>asterids</taxon>
        <taxon>lamiids</taxon>
        <taxon>Lamiales</taxon>
        <taxon>Oleaceae</taxon>
        <taxon>Oleeae</taxon>
        <taxon>Olea</taxon>
    </lineage>
</organism>
<dbReference type="GO" id="GO:0042645">
    <property type="term" value="C:mitochondrial nucleoid"/>
    <property type="evidence" value="ECO:0007669"/>
    <property type="project" value="TreeGrafter"/>
</dbReference>
<proteinExistence type="predicted"/>
<dbReference type="AlphaFoldDB" id="A0A8S0Q6F5"/>
<reference evidence="3 4" key="1">
    <citation type="submission" date="2019-12" db="EMBL/GenBank/DDBJ databases">
        <authorList>
            <person name="Alioto T."/>
            <person name="Alioto T."/>
            <person name="Gomez Garrido J."/>
        </authorList>
    </citation>
    <scope>NUCLEOTIDE SEQUENCE [LARGE SCALE GENOMIC DNA]</scope>
</reference>
<dbReference type="GO" id="GO:0005634">
    <property type="term" value="C:nucleus"/>
    <property type="evidence" value="ECO:0007669"/>
    <property type="project" value="TreeGrafter"/>
</dbReference>
<comment type="caution">
    <text evidence="3">The sequence shown here is derived from an EMBL/GenBank/DDBJ whole genome shotgun (WGS) entry which is preliminary data.</text>
</comment>
<sequence>MALKPLNYCIRLTNKCHSQTTRRYSSTKLAEVGRFEHVLADENCYPAGQPFLHRIFGYRGVVLFPWLARVHDFDMRKQYTQTPSTLKLEELPHKRKSSRRTNDGDKAEEDSKSKARSTSGEDEHEGDAHSDANEDDESGNPTIELNETQRFTNPQSTRFHPYYQVLIDTRDCVHVSSRTSTEAVTHLGHPDNSKSVFSIKGLDYVAHEDILPYKSLEEPPIEHELHKKLFKSNAESQSYEPTDLLDSWRSKHPWLELSRIYRETTQDIRVTVIPFYLGHNYCDGSSFHWWRYCIRLENFSDMTIQLRERHWRIFSRTKQLQTIKGRGVMGIEPSLTPTEPAYQYSSHVNLEDKSGLMWGTFKMQREDGHTFECKVPPFSLESSLTPIPNAPNTPI</sequence>
<dbReference type="Gene3D" id="2.60.40.1470">
    <property type="entry name" value="ApaG domain"/>
    <property type="match status" value="1"/>
</dbReference>
<keyword evidence="4" id="KW-1185">Reference proteome</keyword>
<evidence type="ECO:0000313" key="3">
    <source>
        <dbReference type="EMBL" id="CAA2962566.1"/>
    </source>
</evidence>
<dbReference type="GO" id="GO:0003677">
    <property type="term" value="F:DNA binding"/>
    <property type="evidence" value="ECO:0007669"/>
    <property type="project" value="InterPro"/>
</dbReference>
<evidence type="ECO:0000256" key="1">
    <source>
        <dbReference type="SAM" id="MobiDB-lite"/>
    </source>
</evidence>
<evidence type="ECO:0000313" key="4">
    <source>
        <dbReference type="Proteomes" id="UP000594638"/>
    </source>
</evidence>
<dbReference type="PANTHER" id="PTHR14289">
    <property type="entry name" value="F-BOX ONLY PROTEIN 3"/>
    <property type="match status" value="1"/>
</dbReference>
<dbReference type="Proteomes" id="UP000594638">
    <property type="component" value="Unassembled WGS sequence"/>
</dbReference>
<dbReference type="EMBL" id="CACTIH010001113">
    <property type="protein sequence ID" value="CAA2962566.1"/>
    <property type="molecule type" value="Genomic_DNA"/>
</dbReference>
<protein>
    <submittedName>
        <fullName evidence="3">Polymerase delta-interacting 2</fullName>
    </submittedName>
</protein>
<feature type="compositionally biased region" description="Polar residues" evidence="1">
    <location>
        <begin position="139"/>
        <end position="154"/>
    </location>
</feature>
<feature type="compositionally biased region" description="Basic and acidic residues" evidence="1">
    <location>
        <begin position="100"/>
        <end position="113"/>
    </location>
</feature>
<dbReference type="OrthoDB" id="5913487at2759"/>
<gene>
    <name evidence="3" type="ORF">OLEA9_A086121</name>
</gene>
<dbReference type="InterPro" id="IPR036767">
    <property type="entry name" value="ApaG_sf"/>
</dbReference>
<feature type="domain" description="ApaG" evidence="2">
    <location>
        <begin position="262"/>
        <end position="387"/>
    </location>
</feature>
<feature type="region of interest" description="Disordered" evidence="1">
    <location>
        <begin position="84"/>
        <end position="154"/>
    </location>
</feature>
<dbReference type="SMART" id="SM00992">
    <property type="entry name" value="YccV-like"/>
    <property type="match status" value="1"/>
</dbReference>
<dbReference type="InterPro" id="IPR007474">
    <property type="entry name" value="ApaG_domain"/>
</dbReference>
<name>A0A8S0Q6F5_OLEEU</name>